<keyword evidence="5" id="KW-1185">Reference proteome</keyword>
<evidence type="ECO:0000259" key="3">
    <source>
        <dbReference type="Pfam" id="PF10551"/>
    </source>
</evidence>
<dbReference type="InterPro" id="IPR018289">
    <property type="entry name" value="MULE_transposase_dom"/>
</dbReference>
<evidence type="ECO:0000313" key="4">
    <source>
        <dbReference type="EMBL" id="KAG2588306.1"/>
    </source>
</evidence>
<feature type="compositionally biased region" description="Basic and acidic residues" evidence="1">
    <location>
        <begin position="91"/>
        <end position="101"/>
    </location>
</feature>
<dbReference type="Pfam" id="PF10551">
    <property type="entry name" value="MULE"/>
    <property type="match status" value="1"/>
</dbReference>
<reference evidence="4" key="1">
    <citation type="submission" date="2020-05" db="EMBL/GenBank/DDBJ databases">
        <title>WGS assembly of Panicum virgatum.</title>
        <authorList>
            <person name="Lovell J.T."/>
            <person name="Jenkins J."/>
            <person name="Shu S."/>
            <person name="Juenger T.E."/>
            <person name="Schmutz J."/>
        </authorList>
    </citation>
    <scope>NUCLEOTIDE SEQUENCE</scope>
    <source>
        <strain evidence="4">AP13</strain>
    </source>
</reference>
<dbReference type="InterPro" id="IPR004330">
    <property type="entry name" value="FAR1_DNA_bnd_dom"/>
</dbReference>
<evidence type="ECO:0008006" key="6">
    <source>
        <dbReference type="Google" id="ProtNLM"/>
    </source>
</evidence>
<feature type="region of interest" description="Disordered" evidence="1">
    <location>
        <begin position="91"/>
        <end position="134"/>
    </location>
</feature>
<organism evidence="4 5">
    <name type="scientific">Panicum virgatum</name>
    <name type="common">Blackwell switchgrass</name>
    <dbReference type="NCBI Taxonomy" id="38727"/>
    <lineage>
        <taxon>Eukaryota</taxon>
        <taxon>Viridiplantae</taxon>
        <taxon>Streptophyta</taxon>
        <taxon>Embryophyta</taxon>
        <taxon>Tracheophyta</taxon>
        <taxon>Spermatophyta</taxon>
        <taxon>Magnoliopsida</taxon>
        <taxon>Liliopsida</taxon>
        <taxon>Poales</taxon>
        <taxon>Poaceae</taxon>
        <taxon>PACMAD clade</taxon>
        <taxon>Panicoideae</taxon>
        <taxon>Panicodae</taxon>
        <taxon>Paniceae</taxon>
        <taxon>Panicinae</taxon>
        <taxon>Panicum</taxon>
        <taxon>Panicum sect. Hiantes</taxon>
    </lineage>
</organism>
<dbReference type="EMBL" id="CM029046">
    <property type="protein sequence ID" value="KAG2588306.1"/>
    <property type="molecule type" value="Genomic_DNA"/>
</dbReference>
<gene>
    <name evidence="4" type="ORF">PVAP13_5NG215800</name>
</gene>
<sequence>MEEEGHGIAQTVSANTDHCFQVEIASDEDVYHEDDDVVCSQPAVPCVGMEFDTIDEARRVYNEYAYKMGFSIRVASHRTSQVTKEVIRKEFECNHARKPNEEGGDNTSASTSTNDPATQKPLKKKSASAVLTTTSRKRNTIKKYDCRAHMAVGLHDVKWKVIVMQPEHTHPLVKKLGRRKLLRSHRSISWADYESLKTLHHRNISTTQIMGILADFNGGIGNLTFSTKDVSNMRTNLRGGLNFRDMDATLEYFQKLQAESPSFFYAVMIDSGNAVRGMFWVDGRTRELYKTFRDCIFFDTTFCTNRYDMLFAPFVGINNHLQSILLGCALLPDETTETFV</sequence>
<evidence type="ECO:0000313" key="5">
    <source>
        <dbReference type="Proteomes" id="UP000823388"/>
    </source>
</evidence>
<evidence type="ECO:0000256" key="1">
    <source>
        <dbReference type="SAM" id="MobiDB-lite"/>
    </source>
</evidence>
<dbReference type="OrthoDB" id="689946at2759"/>
<protein>
    <recommendedName>
        <fullName evidence="6">Protein FAR1-RELATED SEQUENCE</fullName>
    </recommendedName>
</protein>
<feature type="domain" description="FAR1" evidence="2">
    <location>
        <begin position="60"/>
        <end position="173"/>
    </location>
</feature>
<dbReference type="Proteomes" id="UP000823388">
    <property type="component" value="Chromosome 5N"/>
</dbReference>
<dbReference type="AlphaFoldDB" id="A0A8T0RUC6"/>
<dbReference type="PANTHER" id="PTHR47718">
    <property type="entry name" value="OS01G0519700 PROTEIN"/>
    <property type="match status" value="1"/>
</dbReference>
<dbReference type="PANTHER" id="PTHR47718:SF4">
    <property type="entry name" value="PROTEIN FAR1-RELATED SEQUENCE"/>
    <property type="match status" value="1"/>
</dbReference>
<proteinExistence type="predicted"/>
<feature type="domain" description="MULE transposase" evidence="3">
    <location>
        <begin position="296"/>
        <end position="339"/>
    </location>
</feature>
<name>A0A8T0RUC6_PANVG</name>
<comment type="caution">
    <text evidence="4">The sequence shown here is derived from an EMBL/GenBank/DDBJ whole genome shotgun (WGS) entry which is preliminary data.</text>
</comment>
<feature type="compositionally biased region" description="Polar residues" evidence="1">
    <location>
        <begin position="105"/>
        <end position="117"/>
    </location>
</feature>
<evidence type="ECO:0000259" key="2">
    <source>
        <dbReference type="Pfam" id="PF03101"/>
    </source>
</evidence>
<dbReference type="Pfam" id="PF03101">
    <property type="entry name" value="FAR1"/>
    <property type="match status" value="1"/>
</dbReference>
<accession>A0A8T0RUC6</accession>